<dbReference type="EMBL" id="JAWRVG010000015">
    <property type="protein sequence ID" value="KAK4075154.1"/>
    <property type="molecule type" value="Genomic_DNA"/>
</dbReference>
<feature type="region of interest" description="Disordered" evidence="1">
    <location>
        <begin position="253"/>
        <end position="273"/>
    </location>
</feature>
<protein>
    <submittedName>
        <fullName evidence="2">Uncharacterized protein</fullName>
    </submittedName>
</protein>
<comment type="caution">
    <text evidence="2">The sequence shown here is derived from an EMBL/GenBank/DDBJ whole genome shotgun (WGS) entry which is preliminary data.</text>
</comment>
<feature type="compositionally biased region" description="Basic and acidic residues" evidence="1">
    <location>
        <begin position="109"/>
        <end position="121"/>
    </location>
</feature>
<feature type="region of interest" description="Disordered" evidence="1">
    <location>
        <begin position="82"/>
        <end position="127"/>
    </location>
</feature>
<dbReference type="RefSeq" id="XP_062756398.1">
    <property type="nucleotide sequence ID" value="XM_062899263.1"/>
</dbReference>
<feature type="compositionally biased region" description="Polar residues" evidence="1">
    <location>
        <begin position="297"/>
        <end position="318"/>
    </location>
</feature>
<organism evidence="2 3">
    <name type="scientific">Trichoderma aggressivum f. europaeum</name>
    <dbReference type="NCBI Taxonomy" id="173218"/>
    <lineage>
        <taxon>Eukaryota</taxon>
        <taxon>Fungi</taxon>
        <taxon>Dikarya</taxon>
        <taxon>Ascomycota</taxon>
        <taxon>Pezizomycotina</taxon>
        <taxon>Sordariomycetes</taxon>
        <taxon>Hypocreomycetidae</taxon>
        <taxon>Hypocreales</taxon>
        <taxon>Hypocreaceae</taxon>
        <taxon>Trichoderma</taxon>
    </lineage>
</organism>
<gene>
    <name evidence="2" type="ORF">Triagg1_4818</name>
</gene>
<name>A0AAE1IHG6_9HYPO</name>
<evidence type="ECO:0000313" key="3">
    <source>
        <dbReference type="Proteomes" id="UP001273209"/>
    </source>
</evidence>
<sequence length="358" mass="39318">MMWRWCVYDNVPTADPAEQGWECSGNDDSDSWTACQLGFCMYVYAAQQCNAETELAQTQTAGLDICYAGCCKGKGGNRRVNGVDGTRHGGEKERTEAKTRVENGNQGEGETKEAKQPEGTRFDSTGSSVEAAVGSLGGVRRLWDEGAKLPVLSCCKMFCFCLRDGAQRGEDATPGRPFFCSSLFFLGPVQISAQSQKGGVRVRWSAGGEREKRQTKIKWHKTTGALEEKKSWEGVGGGTGALQKWRKYCKVPGWGRVPPPPENTARQWPSPRIQPIEDYDSGRQIEERELKGLCGPTQEQGVATSMPVRTSQHSTAQRWSDREAAGTWRYLEQPTMTAARGLDDEVAGDRVRKGSALA</sequence>
<reference evidence="2" key="1">
    <citation type="submission" date="2023-11" db="EMBL/GenBank/DDBJ databases">
        <title>The genome sequences of three competitors of mushroom-forming fungi.</title>
        <authorList>
            <person name="Beijen E."/>
            <person name="Ohm R.A."/>
        </authorList>
    </citation>
    <scope>NUCLEOTIDE SEQUENCE</scope>
    <source>
        <strain evidence="2">CBS 100526</strain>
    </source>
</reference>
<evidence type="ECO:0000256" key="1">
    <source>
        <dbReference type="SAM" id="MobiDB-lite"/>
    </source>
</evidence>
<feature type="region of interest" description="Disordered" evidence="1">
    <location>
        <begin position="296"/>
        <end position="322"/>
    </location>
</feature>
<dbReference type="Proteomes" id="UP001273209">
    <property type="component" value="Unassembled WGS sequence"/>
</dbReference>
<keyword evidence="3" id="KW-1185">Reference proteome</keyword>
<proteinExistence type="predicted"/>
<evidence type="ECO:0000313" key="2">
    <source>
        <dbReference type="EMBL" id="KAK4075154.1"/>
    </source>
</evidence>
<dbReference type="AlphaFoldDB" id="A0AAE1IHG6"/>
<feature type="compositionally biased region" description="Basic and acidic residues" evidence="1">
    <location>
        <begin position="85"/>
        <end position="101"/>
    </location>
</feature>
<accession>A0AAE1IHG6</accession>
<dbReference type="GeneID" id="87919168"/>